<name>A0A0J6BV69_BREBE</name>
<evidence type="ECO:0000313" key="1">
    <source>
        <dbReference type="EMBL" id="AWX58340.1"/>
    </source>
</evidence>
<proteinExistence type="predicted"/>
<sequence length="63" mass="6970">MARKEQQAQAPELVQTKQEWIKSAAYLGAERFEVAGALFSEADDQLLAEGQVKSRLTKYKGGV</sequence>
<dbReference type="GeneID" id="95751722"/>
<dbReference type="EMBL" id="CP030117">
    <property type="protein sequence ID" value="AWX58340.1"/>
    <property type="molecule type" value="Genomic_DNA"/>
</dbReference>
<reference evidence="1 2" key="1">
    <citation type="journal article" date="2015" name="Genome Announc.">
        <title>Draft Genome Sequence of Brevibacillus brevis DZQ7, a Plant Growth-Promoting Rhizobacterium with Broad-Spectrum Antimicrobial Activity.</title>
        <authorList>
            <person name="Hou Q."/>
            <person name="Wang C."/>
            <person name="Hou X."/>
            <person name="Xia Z."/>
            <person name="Ye J."/>
            <person name="Liu K."/>
            <person name="Liu H."/>
            <person name="Wang J."/>
            <person name="Guo H."/>
            <person name="Yu X."/>
            <person name="Yang Y."/>
            <person name="Du B."/>
            <person name="Ding Y."/>
        </authorList>
    </citation>
    <scope>NUCLEOTIDE SEQUENCE [LARGE SCALE GENOMIC DNA]</scope>
    <source>
        <strain evidence="1 2">DZQ7</strain>
    </source>
</reference>
<evidence type="ECO:0000313" key="2">
    <source>
        <dbReference type="Proteomes" id="UP000036061"/>
    </source>
</evidence>
<organism evidence="1 2">
    <name type="scientific">Brevibacillus brevis</name>
    <name type="common">Bacillus brevis</name>
    <dbReference type="NCBI Taxonomy" id="1393"/>
    <lineage>
        <taxon>Bacteria</taxon>
        <taxon>Bacillati</taxon>
        <taxon>Bacillota</taxon>
        <taxon>Bacilli</taxon>
        <taxon>Bacillales</taxon>
        <taxon>Paenibacillaceae</taxon>
        <taxon>Brevibacillus</taxon>
    </lineage>
</organism>
<dbReference type="Proteomes" id="UP000036061">
    <property type="component" value="Chromosome"/>
</dbReference>
<protein>
    <submittedName>
        <fullName evidence="1">Uncharacterized protein</fullName>
    </submittedName>
</protein>
<accession>A0A0J6BV69</accession>
<dbReference type="RefSeq" id="WP_016741308.1">
    <property type="nucleotide sequence ID" value="NZ_CP030117.1"/>
</dbReference>
<gene>
    <name evidence="1" type="ORF">AB432_026330</name>
</gene>
<dbReference type="AlphaFoldDB" id="A0A0J6BV69"/>